<evidence type="ECO:0000259" key="15">
    <source>
        <dbReference type="Pfam" id="PF15985"/>
    </source>
</evidence>
<dbReference type="InterPro" id="IPR004088">
    <property type="entry name" value="KH_dom_type_1"/>
</dbReference>
<evidence type="ECO:0000256" key="9">
    <source>
        <dbReference type="ARBA" id="ARBA00029502"/>
    </source>
</evidence>
<evidence type="ECO:0000256" key="3">
    <source>
        <dbReference type="ARBA" id="ARBA00022448"/>
    </source>
</evidence>
<evidence type="ECO:0000256" key="11">
    <source>
        <dbReference type="RuleBase" id="RU367032"/>
    </source>
</evidence>
<feature type="compositionally biased region" description="Polar residues" evidence="12">
    <location>
        <begin position="221"/>
        <end position="230"/>
    </location>
</feature>
<dbReference type="Pfam" id="PF18311">
    <property type="entry name" value="Rrp40_N"/>
    <property type="match status" value="1"/>
</dbReference>
<dbReference type="Pfam" id="PF15985">
    <property type="entry name" value="KH_6"/>
    <property type="match status" value="1"/>
</dbReference>
<dbReference type="InterPro" id="IPR025655">
    <property type="entry name" value="PEX14"/>
</dbReference>
<evidence type="ECO:0000259" key="17">
    <source>
        <dbReference type="Pfam" id="PF23020"/>
    </source>
</evidence>
<dbReference type="Pfam" id="PF04695">
    <property type="entry name" value="Pex14_N"/>
    <property type="match status" value="1"/>
</dbReference>
<evidence type="ECO:0000256" key="8">
    <source>
        <dbReference type="ARBA" id="ARBA00023140"/>
    </source>
</evidence>
<dbReference type="Gene3D" id="2.40.50.100">
    <property type="match status" value="1"/>
</dbReference>
<dbReference type="Pfam" id="PF23020">
    <property type="entry name" value="PEX14-like_2nd"/>
    <property type="match status" value="1"/>
</dbReference>
<dbReference type="InterPro" id="IPR054154">
    <property type="entry name" value="PEX14-like_M_plants"/>
</dbReference>
<feature type="compositionally biased region" description="Polar residues" evidence="12">
    <location>
        <begin position="565"/>
        <end position="595"/>
    </location>
</feature>
<dbReference type="SUPFAM" id="SSF54791">
    <property type="entry name" value="Eukaryotic type KH-domain (KH-domain type I)"/>
    <property type="match status" value="1"/>
</dbReference>
<dbReference type="PANTHER" id="PTHR23058">
    <property type="entry name" value="PEROXISOMAL MEMBRANE PROTEIN PEX14"/>
    <property type="match status" value="1"/>
</dbReference>
<keyword evidence="5 11" id="KW-0653">Protein transport</keyword>
<comment type="caution">
    <text evidence="18">The sequence shown here is derived from an EMBL/GenBank/DDBJ whole genome shotgun (WGS) entry which is preliminary data.</text>
</comment>
<dbReference type="Proteomes" id="UP001318860">
    <property type="component" value="Unassembled WGS sequence"/>
</dbReference>
<feature type="region of interest" description="Disordered" evidence="12">
    <location>
        <begin position="303"/>
        <end position="347"/>
    </location>
</feature>
<evidence type="ECO:0000256" key="6">
    <source>
        <dbReference type="ARBA" id="ARBA00023010"/>
    </source>
</evidence>
<dbReference type="CDD" id="cd05790">
    <property type="entry name" value="S1_Rrp40"/>
    <property type="match status" value="1"/>
</dbReference>
<evidence type="ECO:0000256" key="2">
    <source>
        <dbReference type="ARBA" id="ARBA00007841"/>
    </source>
</evidence>
<protein>
    <recommendedName>
        <fullName evidence="9 11">Peroxisomal membrane protein PEX14</fullName>
    </recommendedName>
    <alternativeName>
        <fullName evidence="11">Peroxin-14</fullName>
    </alternativeName>
</protein>
<feature type="compositionally biased region" description="Basic and acidic residues" evidence="12">
    <location>
        <begin position="231"/>
        <end position="243"/>
    </location>
</feature>
<reference evidence="18 19" key="1">
    <citation type="journal article" date="2021" name="Comput. Struct. Biotechnol. J.">
        <title>De novo genome assembly of the potent medicinal plant Rehmannia glutinosa using nanopore technology.</title>
        <authorList>
            <person name="Ma L."/>
            <person name="Dong C."/>
            <person name="Song C."/>
            <person name="Wang X."/>
            <person name="Zheng X."/>
            <person name="Niu Y."/>
            <person name="Chen S."/>
            <person name="Feng W."/>
        </authorList>
    </citation>
    <scope>NUCLEOTIDE SEQUENCE [LARGE SCALE GENOMIC DNA]</scope>
    <source>
        <strain evidence="18">DH-2019</strain>
    </source>
</reference>
<evidence type="ECO:0000256" key="4">
    <source>
        <dbReference type="ARBA" id="ARBA00022884"/>
    </source>
</evidence>
<dbReference type="SUPFAM" id="SSF110324">
    <property type="entry name" value="Ribosomal L27 protein-like"/>
    <property type="match status" value="1"/>
</dbReference>
<comment type="similarity">
    <text evidence="2">Belongs to the RRP40 family.</text>
</comment>
<evidence type="ECO:0000256" key="12">
    <source>
        <dbReference type="SAM" id="MobiDB-lite"/>
    </source>
</evidence>
<gene>
    <name evidence="18" type="ORF">DH2020_042774</name>
</gene>
<evidence type="ECO:0000259" key="14">
    <source>
        <dbReference type="Pfam" id="PF04695"/>
    </source>
</evidence>
<comment type="function">
    <text evidence="11">Component of the PEX13-PEX14 docking complex, a translocon channel that specifically mediates the import of peroxisomal cargo proteins bound to PEX5 receptor. The PEX13-PEX14 docking complex forms a large import pore which can be opened to a diameter of about 9 nm. Mechanistically, PEX5 receptor along with cargo proteins associates with the PEX14 subunit of the PEX13-PEX14 docking complex in the cytosol, leading to the insertion of the receptor into the organelle membrane with the concomitant translocation of the cargo into the peroxisome matrix.</text>
</comment>
<feature type="transmembrane region" description="Helical" evidence="13">
    <location>
        <begin position="361"/>
        <end position="382"/>
    </location>
</feature>
<dbReference type="Gene3D" id="1.10.10.10">
    <property type="entry name" value="Winged helix-like DNA-binding domain superfamily/Winged helix DNA-binding domain"/>
    <property type="match status" value="1"/>
</dbReference>
<feature type="domain" description="Peroxisome membrane anchor protein Pex14p N-terminal" evidence="14">
    <location>
        <begin position="258"/>
        <end position="302"/>
    </location>
</feature>
<accession>A0ABR0ULI9</accession>
<feature type="region of interest" description="Disordered" evidence="12">
    <location>
        <begin position="686"/>
        <end position="717"/>
    </location>
</feature>
<dbReference type="SUPFAM" id="SSF50249">
    <property type="entry name" value="Nucleic acid-binding proteins"/>
    <property type="match status" value="1"/>
</dbReference>
<dbReference type="Gene3D" id="3.30.1370.10">
    <property type="entry name" value="K Homology domain, type 1"/>
    <property type="match status" value="1"/>
</dbReference>
<dbReference type="EMBL" id="JABTTQ020002545">
    <property type="protein sequence ID" value="KAK6123485.1"/>
    <property type="molecule type" value="Genomic_DNA"/>
</dbReference>
<keyword evidence="8 11" id="KW-0576">Peroxisome</keyword>
<dbReference type="InterPro" id="IPR041054">
    <property type="entry name" value="Rrp40_N_euk"/>
</dbReference>
<evidence type="ECO:0000313" key="19">
    <source>
        <dbReference type="Proteomes" id="UP001318860"/>
    </source>
</evidence>
<dbReference type="InterPro" id="IPR037319">
    <property type="entry name" value="Rrp40_S1"/>
</dbReference>
<comment type="subcellular location">
    <subcellularLocation>
        <location evidence="10 11">Peroxisome membrane</location>
    </subcellularLocation>
</comment>
<proteinExistence type="inferred from homology"/>
<evidence type="ECO:0000259" key="16">
    <source>
        <dbReference type="Pfam" id="PF18311"/>
    </source>
</evidence>
<keyword evidence="19" id="KW-1185">Reference proteome</keyword>
<dbReference type="InterPro" id="IPR036388">
    <property type="entry name" value="WH-like_DNA-bd_sf"/>
</dbReference>
<keyword evidence="6" id="KW-0811">Translocation</keyword>
<dbReference type="InterPro" id="IPR012340">
    <property type="entry name" value="NA-bd_OB-fold"/>
</dbReference>
<dbReference type="Pfam" id="PF21262">
    <property type="entry name" value="RRP40_S1"/>
    <property type="match status" value="1"/>
</dbReference>
<keyword evidence="7 11" id="KW-0472">Membrane</keyword>
<feature type="compositionally biased region" description="Polar residues" evidence="12">
    <location>
        <begin position="310"/>
        <end position="335"/>
    </location>
</feature>
<evidence type="ECO:0000256" key="5">
    <source>
        <dbReference type="ARBA" id="ARBA00022927"/>
    </source>
</evidence>
<comment type="similarity">
    <text evidence="1 11">Belongs to the peroxin-14 family.</text>
</comment>
<feature type="compositionally biased region" description="Polar residues" evidence="12">
    <location>
        <begin position="489"/>
        <end position="506"/>
    </location>
</feature>
<feature type="region of interest" description="Disordered" evidence="12">
    <location>
        <begin position="489"/>
        <end position="600"/>
    </location>
</feature>
<feature type="region of interest" description="Disordered" evidence="12">
    <location>
        <begin position="202"/>
        <end position="249"/>
    </location>
</feature>
<keyword evidence="3 11" id="KW-0813">Transport</keyword>
<evidence type="ECO:0000256" key="13">
    <source>
        <dbReference type="SAM" id="Phobius"/>
    </source>
</evidence>
<keyword evidence="13" id="KW-1133">Transmembrane helix</keyword>
<feature type="domain" description="K Homology" evidence="15">
    <location>
        <begin position="159"/>
        <end position="195"/>
    </location>
</feature>
<name>A0ABR0ULI9_REHGL</name>
<feature type="domain" description="Peroxisomal membrane protein PEX14 central plants" evidence="17">
    <location>
        <begin position="357"/>
        <end position="477"/>
    </location>
</feature>
<evidence type="ECO:0000256" key="7">
    <source>
        <dbReference type="ARBA" id="ARBA00023136"/>
    </source>
</evidence>
<dbReference type="InterPro" id="IPR006785">
    <property type="entry name" value="Pex14_N"/>
</dbReference>
<organism evidence="18 19">
    <name type="scientific">Rehmannia glutinosa</name>
    <name type="common">Chinese foxglove</name>
    <dbReference type="NCBI Taxonomy" id="99300"/>
    <lineage>
        <taxon>Eukaryota</taxon>
        <taxon>Viridiplantae</taxon>
        <taxon>Streptophyta</taxon>
        <taxon>Embryophyta</taxon>
        <taxon>Tracheophyta</taxon>
        <taxon>Spermatophyta</taxon>
        <taxon>Magnoliopsida</taxon>
        <taxon>eudicotyledons</taxon>
        <taxon>Gunneridae</taxon>
        <taxon>Pentapetalae</taxon>
        <taxon>asterids</taxon>
        <taxon>lamiids</taxon>
        <taxon>Lamiales</taxon>
        <taxon>Orobanchaceae</taxon>
        <taxon>Rehmannieae</taxon>
        <taxon>Rehmannia</taxon>
    </lineage>
</organism>
<dbReference type="PANTHER" id="PTHR23058:SF0">
    <property type="entry name" value="PEROXISOMAL MEMBRANE PROTEIN PEX14"/>
    <property type="match status" value="1"/>
</dbReference>
<keyword evidence="4" id="KW-0694">RNA-binding</keyword>
<feature type="region of interest" description="Disordered" evidence="12">
    <location>
        <begin position="613"/>
        <end position="645"/>
    </location>
</feature>
<evidence type="ECO:0000313" key="18">
    <source>
        <dbReference type="EMBL" id="KAK6123485.1"/>
    </source>
</evidence>
<dbReference type="Gene3D" id="2.40.50.140">
    <property type="entry name" value="Nucleic acid-binding proteins"/>
    <property type="match status" value="1"/>
</dbReference>
<evidence type="ECO:0000256" key="10">
    <source>
        <dbReference type="ARBA" id="ARBA00046271"/>
    </source>
</evidence>
<keyword evidence="13" id="KW-0812">Transmembrane</keyword>
<dbReference type="InterPro" id="IPR036612">
    <property type="entry name" value="KH_dom_type_1_sf"/>
</dbReference>
<evidence type="ECO:0000256" key="1">
    <source>
        <dbReference type="ARBA" id="ARBA00005443"/>
    </source>
</evidence>
<feature type="domain" description="Exosome complex exonuclease Rrp40 N-terminal" evidence="16">
    <location>
        <begin position="34"/>
        <end position="71"/>
    </location>
</feature>
<sequence>MESKPSTTPSSFIDQQVFPGDVVLDLSKMANQTIKLGGGLRQDGDVISVMKAGKLRFSKPNKYWVESSNKRYVPSAGDNVLGIVVDAKADNFLVDIKGPTLAFLPVLAFEGGTRRNIPKFEMGTLLYVRVVKANTGMNPELSCMDASGKAAEYGPLKEGFMFESSTGLSRTLLSSPTCPVLETLGKKLAFEIAVGDSVEEHTVMATPSDAPPSSTDEKPQNPVSQVTQPSNDDRQDTKVEGVKESSPTSVFVNSEPIREEQVQNAVKFLSHPKVRGSPVMYRRSFLERKGLTKEEIDEAFRRVPDPTPAVATTQSVVTNQDGQIKSSSNGQQQPPAQVLQPTPVGPVGSSSKMGILSRFHWYHAVFAVGFLAVSGAGTAVLIKNAIVPRLKSWIRKVASEEDEEGPMKENNAKPNVAEEAAAAAKAAAAAAADVARASQDILITKSEEKRYFEELINLLNVQTNEMKSMSNAVQKLEGGQSINGRITVEEQANQRVSRTSSRQPYTNGKADADSSSVRSLSPPAPVEPSAAPHPKSYMEEINDAPPNPNQPVSNPRLAPKPKPWESNQAQNSSLTTFQSQESSNGSNYGDNQLNGDDTLPWWQRKNVRITEIETADEQKFGSPNLPSNERPVQRSSWVPPQPPPVVMPEAAAAIRQPKKSSYLSDDQLLSQSTDVTDELQRITKISESGGAVDANGQISGLQSAELPQEENGSYLET</sequence>